<keyword evidence="9" id="KW-1185">Reference proteome</keyword>
<dbReference type="eggNOG" id="COG0515">
    <property type="taxonomic scope" value="Bacteria"/>
</dbReference>
<comment type="caution">
    <text evidence="8">The sequence shown here is derived from an EMBL/GenBank/DDBJ whole genome shotgun (WGS) entry which is preliminary data.</text>
</comment>
<dbReference type="STRING" id="1192034.CAP_5418"/>
<dbReference type="PANTHER" id="PTHR43289:SF6">
    <property type="entry name" value="SERINE_THREONINE-PROTEIN KINASE NEKL-3"/>
    <property type="match status" value="1"/>
</dbReference>
<gene>
    <name evidence="8" type="ORF">CAP_5418</name>
</gene>
<evidence type="ECO:0000256" key="5">
    <source>
        <dbReference type="PROSITE-ProRule" id="PRU10141"/>
    </source>
</evidence>
<dbReference type="InterPro" id="IPR000719">
    <property type="entry name" value="Prot_kinase_dom"/>
</dbReference>
<organism evidence="8 9">
    <name type="scientific">Chondromyces apiculatus DSM 436</name>
    <dbReference type="NCBI Taxonomy" id="1192034"/>
    <lineage>
        <taxon>Bacteria</taxon>
        <taxon>Pseudomonadati</taxon>
        <taxon>Myxococcota</taxon>
        <taxon>Polyangia</taxon>
        <taxon>Polyangiales</taxon>
        <taxon>Polyangiaceae</taxon>
        <taxon>Chondromyces</taxon>
    </lineage>
</organism>
<keyword evidence="3 8" id="KW-0418">Kinase</keyword>
<dbReference type="InterPro" id="IPR011009">
    <property type="entry name" value="Kinase-like_dom_sf"/>
</dbReference>
<dbReference type="Gene3D" id="1.10.510.10">
    <property type="entry name" value="Transferase(Phosphotransferase) domain 1"/>
    <property type="match status" value="1"/>
</dbReference>
<feature type="domain" description="Protein kinase" evidence="7">
    <location>
        <begin position="56"/>
        <end position="342"/>
    </location>
</feature>
<dbReference type="Proteomes" id="UP000019678">
    <property type="component" value="Unassembled WGS sequence"/>
</dbReference>
<feature type="transmembrane region" description="Helical" evidence="6">
    <location>
        <begin position="538"/>
        <end position="559"/>
    </location>
</feature>
<evidence type="ECO:0000256" key="6">
    <source>
        <dbReference type="SAM" id="Phobius"/>
    </source>
</evidence>
<dbReference type="Gene3D" id="3.30.200.20">
    <property type="entry name" value="Phosphorylase Kinase, domain 1"/>
    <property type="match status" value="1"/>
</dbReference>
<dbReference type="CDD" id="cd14014">
    <property type="entry name" value="STKc_PknB_like"/>
    <property type="match status" value="1"/>
</dbReference>
<evidence type="ECO:0000313" key="8">
    <source>
        <dbReference type="EMBL" id="EYF03627.1"/>
    </source>
</evidence>
<dbReference type="PANTHER" id="PTHR43289">
    <property type="entry name" value="MITOGEN-ACTIVATED PROTEIN KINASE KINASE KINASE 20-RELATED"/>
    <property type="match status" value="1"/>
</dbReference>
<feature type="transmembrane region" description="Helical" evidence="6">
    <location>
        <begin position="437"/>
        <end position="455"/>
    </location>
</feature>
<keyword evidence="2 5" id="KW-0547">Nucleotide-binding</keyword>
<keyword evidence="6" id="KW-0812">Transmembrane</keyword>
<dbReference type="GO" id="GO:0005524">
    <property type="term" value="F:ATP binding"/>
    <property type="evidence" value="ECO:0007669"/>
    <property type="project" value="UniProtKB-UniRule"/>
</dbReference>
<dbReference type="PROSITE" id="PS00108">
    <property type="entry name" value="PROTEIN_KINASE_ST"/>
    <property type="match status" value="1"/>
</dbReference>
<evidence type="ECO:0000256" key="2">
    <source>
        <dbReference type="ARBA" id="ARBA00022741"/>
    </source>
</evidence>
<dbReference type="InterPro" id="IPR008271">
    <property type="entry name" value="Ser/Thr_kinase_AS"/>
</dbReference>
<proteinExistence type="predicted"/>
<sequence length="647" mass="70375">MSSDGFGTDSMLDESRQTQPFVRFSSAVRAPLATLPPSSVNIALGSLNELQTGQRYEIRDLLGEGGMGEVFLSNDRLIGRDVAVKVIRAEHMQNPEVRARFEREARVQGQLEHPAVVPVYDLGIQPNGEAFFTMKRVHGKTLEDIIDGLAEENQEIAAKYSLRKLLSAFSNVCLAIAFTHARGVLHRDLKPGNIMLGDYGEVHVLDWGLAKIMNPEDGTASITTDPRFATKTAVGQILGTPGYMAPEQMRGDIDLQGPPTDVYALGAILFEMLTLEPLHGRPTLQALFASTLHGADARASVRAPQRNIAPELDAICVRATAMEPAQRYPSALDMHEALERFLDGDRDMERRRAFAAEHVAEAARAAAAAAEGGPDVGRSREHAMQNVLAALAFDPHSAAAMETLAKLLLSAPGEMPPEARQEFEASRSGVSRAGRRALMIAYACWLGGMLLAFPLGVRSHWYYIGLGFMGALVAGAIWAARRRVSARAAFAVHALATVVIGLLSFWMGPFLIVPALATSHAIGFIVQGDRRYHLHAMVANVLAILAPALLQMFGVLPPAYAFYGEGVTVFSRMMAFPPIATPAFLLFVSIATVLIPSVMIQRARARTEELERRLFLHSWNLRHLVPNAARAAAAVPAAPARRRAKRR</sequence>
<evidence type="ECO:0000256" key="4">
    <source>
        <dbReference type="ARBA" id="ARBA00022840"/>
    </source>
</evidence>
<evidence type="ECO:0000313" key="9">
    <source>
        <dbReference type="Proteomes" id="UP000019678"/>
    </source>
</evidence>
<evidence type="ECO:0000256" key="3">
    <source>
        <dbReference type="ARBA" id="ARBA00022777"/>
    </source>
</evidence>
<dbReference type="SMART" id="SM00220">
    <property type="entry name" value="S_TKc"/>
    <property type="match status" value="1"/>
</dbReference>
<dbReference type="PROSITE" id="PS50011">
    <property type="entry name" value="PROTEIN_KINASE_DOM"/>
    <property type="match status" value="1"/>
</dbReference>
<evidence type="ECO:0000256" key="1">
    <source>
        <dbReference type="ARBA" id="ARBA00022679"/>
    </source>
</evidence>
<protein>
    <submittedName>
        <fullName evidence="8">Serine/threonine-protein kinase</fullName>
    </submittedName>
</protein>
<feature type="transmembrane region" description="Helical" evidence="6">
    <location>
        <begin position="579"/>
        <end position="600"/>
    </location>
</feature>
<keyword evidence="6" id="KW-0472">Membrane</keyword>
<name>A0A017T3S4_9BACT</name>
<accession>A0A017T3S4</accession>
<feature type="transmembrane region" description="Helical" evidence="6">
    <location>
        <begin position="461"/>
        <end position="479"/>
    </location>
</feature>
<dbReference type="GO" id="GO:0004674">
    <property type="term" value="F:protein serine/threonine kinase activity"/>
    <property type="evidence" value="ECO:0007669"/>
    <property type="project" value="TreeGrafter"/>
</dbReference>
<feature type="binding site" evidence="5">
    <location>
        <position position="85"/>
    </location>
    <ligand>
        <name>ATP</name>
        <dbReference type="ChEBI" id="CHEBI:30616"/>
    </ligand>
</feature>
<keyword evidence="1" id="KW-0808">Transferase</keyword>
<dbReference type="AlphaFoldDB" id="A0A017T3S4"/>
<dbReference type="EMBL" id="ASRX01000044">
    <property type="protein sequence ID" value="EYF03627.1"/>
    <property type="molecule type" value="Genomic_DNA"/>
</dbReference>
<dbReference type="PROSITE" id="PS00107">
    <property type="entry name" value="PROTEIN_KINASE_ATP"/>
    <property type="match status" value="1"/>
</dbReference>
<dbReference type="Pfam" id="PF00069">
    <property type="entry name" value="Pkinase"/>
    <property type="match status" value="1"/>
</dbReference>
<evidence type="ECO:0000259" key="7">
    <source>
        <dbReference type="PROSITE" id="PS50011"/>
    </source>
</evidence>
<dbReference type="SUPFAM" id="SSF56112">
    <property type="entry name" value="Protein kinase-like (PK-like)"/>
    <property type="match status" value="1"/>
</dbReference>
<keyword evidence="4 5" id="KW-0067">ATP-binding</keyword>
<dbReference type="InterPro" id="IPR017441">
    <property type="entry name" value="Protein_kinase_ATP_BS"/>
</dbReference>
<reference evidence="8 9" key="1">
    <citation type="submission" date="2013-05" db="EMBL/GenBank/DDBJ databases">
        <title>Genome assembly of Chondromyces apiculatus DSM 436.</title>
        <authorList>
            <person name="Sharma G."/>
            <person name="Khatri I."/>
            <person name="Kaur C."/>
            <person name="Mayilraj S."/>
            <person name="Subramanian S."/>
        </authorList>
    </citation>
    <scope>NUCLEOTIDE SEQUENCE [LARGE SCALE GENOMIC DNA]</scope>
    <source>
        <strain evidence="8 9">DSM 436</strain>
    </source>
</reference>
<keyword evidence="6" id="KW-1133">Transmembrane helix</keyword>